<dbReference type="Proteomes" id="UP000018339">
    <property type="component" value="Unassembled WGS sequence"/>
</dbReference>
<evidence type="ECO:0000313" key="2">
    <source>
        <dbReference type="EMBL" id="ESU73700.1"/>
    </source>
</evidence>
<sequence>MLEKFILNHQYNFIKKQVEMLKQNINQNIDNDVLANIREMSLNKVVSQFSNLNEEQYRLLSEINKIKTELEFDEYIKRIYDYTKHFPYLSEVKLRKLFKNVKKLNIPRNIFNEDKPLTYVSWNDLGSFRKFFIYQFNNKIVGFQSRITLCNKKGYCAFCNSFEELVLISSNSKHNNQTSYYKAFGHYVCLDSERCNKNITDTKQLDEFVRKLYLTRGAR</sequence>
<dbReference type="EMBL" id="AYSF01000009">
    <property type="protein sequence ID" value="ESU73700.1"/>
    <property type="molecule type" value="Genomic_DNA"/>
</dbReference>
<protein>
    <submittedName>
        <fullName evidence="2">Fibronectin-binding protein</fullName>
    </submittedName>
</protein>
<dbReference type="RefSeq" id="WP_012820650.1">
    <property type="nucleotide sequence ID" value="NZ_AYSF01000009.1"/>
</dbReference>
<dbReference type="AlphaFoldDB" id="A0A7U9JDQ6"/>
<proteinExistence type="predicted"/>
<organism evidence="2 3">
    <name type="scientific">Geobacillus thermopakistaniensis (strain MAS1)</name>
    <dbReference type="NCBI Taxonomy" id="1408282"/>
    <lineage>
        <taxon>Bacteria</taxon>
        <taxon>Bacillati</taxon>
        <taxon>Bacillota</taxon>
        <taxon>Bacilli</taxon>
        <taxon>Bacillales</taxon>
        <taxon>Anoxybacillaceae</taxon>
        <taxon>Geobacillus</taxon>
    </lineage>
</organism>
<accession>A0A7U9JDQ6</accession>
<reference evidence="2 3" key="1">
    <citation type="journal article" date="2014" name="Genome Announc.">
        <title>Draft Genome Sequence of Geobacillus thermopakistaniensis Strain MAS1.</title>
        <authorList>
            <person name="Siddiqui M.A."/>
            <person name="Rashid N."/>
            <person name="Ayyampalayam S."/>
            <person name="Whitman W.B."/>
        </authorList>
    </citation>
    <scope>NUCLEOTIDE SEQUENCE [LARGE SCALE GENOMIC DNA]</scope>
    <source>
        <strain evidence="2 3">MAS1</strain>
    </source>
</reference>
<gene>
    <name evidence="2" type="ORF">T260_01155</name>
</gene>
<feature type="domain" description="Elongation factor G-binding protein N-terminal" evidence="1">
    <location>
        <begin position="5"/>
        <end position="87"/>
    </location>
</feature>
<dbReference type="CDD" id="cd16342">
    <property type="entry name" value="FusC_FusB"/>
    <property type="match status" value="1"/>
</dbReference>
<keyword evidence="3" id="KW-1185">Reference proteome</keyword>
<evidence type="ECO:0000313" key="3">
    <source>
        <dbReference type="Proteomes" id="UP000018339"/>
    </source>
</evidence>
<evidence type="ECO:0000259" key="1">
    <source>
        <dbReference type="Pfam" id="PF07299"/>
    </source>
</evidence>
<dbReference type="Pfam" id="PF07299">
    <property type="entry name" value="EF-G-binding_N"/>
    <property type="match status" value="1"/>
</dbReference>
<dbReference type="Gene3D" id="1.20.1280.250">
    <property type="match status" value="1"/>
</dbReference>
<dbReference type="InterPro" id="IPR038344">
    <property type="entry name" value="EF-G_N_sf"/>
</dbReference>
<dbReference type="InterPro" id="IPR010841">
    <property type="entry name" value="EF-G-binding_N"/>
</dbReference>
<comment type="caution">
    <text evidence="2">The sequence shown here is derived from an EMBL/GenBank/DDBJ whole genome shotgun (WGS) entry which is preliminary data.</text>
</comment>
<name>A0A7U9JDQ6_GEOTM</name>